<dbReference type="EMBL" id="BAKI01000041">
    <property type="protein sequence ID" value="GAF37683.1"/>
    <property type="molecule type" value="Genomic_DNA"/>
</dbReference>
<keyword evidence="4" id="KW-1185">Reference proteome</keyword>
<organism evidence="1 3">
    <name type="scientific">Lentilactobacillus farraginis DSM 18382 = JCM 14108</name>
    <dbReference type="NCBI Taxonomy" id="1423743"/>
    <lineage>
        <taxon>Bacteria</taxon>
        <taxon>Bacillati</taxon>
        <taxon>Bacillota</taxon>
        <taxon>Bacilli</taxon>
        <taxon>Lactobacillales</taxon>
        <taxon>Lactobacillaceae</taxon>
        <taxon>Lentilactobacillus</taxon>
    </lineage>
</organism>
<dbReference type="PATRIC" id="fig|1423743.5.peg.2168"/>
<protein>
    <submittedName>
        <fullName evidence="1">Uncharacterized protein</fullName>
    </submittedName>
</protein>
<dbReference type="AlphaFoldDB" id="X0PC10"/>
<evidence type="ECO:0000313" key="1">
    <source>
        <dbReference type="EMBL" id="GAF37683.1"/>
    </source>
</evidence>
<proteinExistence type="predicted"/>
<comment type="caution">
    <text evidence="1">The sequence shown here is derived from an EMBL/GenBank/DDBJ whole genome shotgun (WGS) entry which is preliminary data.</text>
</comment>
<evidence type="ECO:0000313" key="4">
    <source>
        <dbReference type="Proteomes" id="UP000051966"/>
    </source>
</evidence>
<dbReference type="Proteomes" id="UP000051966">
    <property type="component" value="Unassembled WGS sequence"/>
</dbReference>
<dbReference type="Proteomes" id="UP000019488">
    <property type="component" value="Unassembled WGS sequence"/>
</dbReference>
<sequence>MAIASLFFYHLMSGNNQFKRKKGEQFAISLICGKVYLLFKFNVNLSVGHRYL</sequence>
<reference evidence="2 4" key="2">
    <citation type="journal article" date="2015" name="Genome Announc.">
        <title>Expanding the biotechnology potential of lactobacilli through comparative genomics of 213 strains and associated genera.</title>
        <authorList>
            <person name="Sun Z."/>
            <person name="Harris H.M."/>
            <person name="McCann A."/>
            <person name="Guo C."/>
            <person name="Argimon S."/>
            <person name="Zhang W."/>
            <person name="Yang X."/>
            <person name="Jeffery I.B."/>
            <person name="Cooney J.C."/>
            <person name="Kagawa T.F."/>
            <person name="Liu W."/>
            <person name="Song Y."/>
            <person name="Salvetti E."/>
            <person name="Wrobel A."/>
            <person name="Rasinkangas P."/>
            <person name="Parkhill J."/>
            <person name="Rea M.C."/>
            <person name="O'Sullivan O."/>
            <person name="Ritari J."/>
            <person name="Douillard F.P."/>
            <person name="Paul Ross R."/>
            <person name="Yang R."/>
            <person name="Briner A.E."/>
            <person name="Felis G.E."/>
            <person name="de Vos W.M."/>
            <person name="Barrangou R."/>
            <person name="Klaenhammer T.R."/>
            <person name="Caufield P.W."/>
            <person name="Cui Y."/>
            <person name="Zhang H."/>
            <person name="O'Toole P.W."/>
        </authorList>
    </citation>
    <scope>NUCLEOTIDE SEQUENCE [LARGE SCALE GENOMIC DNA]</scope>
    <source>
        <strain evidence="2 4">DSM 18382</strain>
    </source>
</reference>
<gene>
    <name evidence="2" type="ORF">FD41_GL002108</name>
    <name evidence="1" type="ORF">JCM14108_2739</name>
</gene>
<dbReference type="STRING" id="1423743.FD41_GL002108"/>
<evidence type="ECO:0000313" key="3">
    <source>
        <dbReference type="Proteomes" id="UP000019488"/>
    </source>
</evidence>
<evidence type="ECO:0000313" key="2">
    <source>
        <dbReference type="EMBL" id="KRM10547.1"/>
    </source>
</evidence>
<accession>X0PC10</accession>
<name>X0PC10_9LACO</name>
<dbReference type="EMBL" id="AZFY01000031">
    <property type="protein sequence ID" value="KRM10547.1"/>
    <property type="molecule type" value="Genomic_DNA"/>
</dbReference>
<reference evidence="1" key="1">
    <citation type="journal article" date="2014" name="Genome Announc.">
        <title>Draft Genome Sequences of Two Lactobacillus Strains, L. farraginis JCM 14108T and L. composti JCM 14202T, Isolated from Compost of Distilled Shochu Residue.</title>
        <authorList>
            <person name="Yuki M."/>
            <person name="Oshima K."/>
            <person name="Suda W."/>
            <person name="Kitahara M."/>
            <person name="Kitamura K."/>
            <person name="Iida T."/>
            <person name="Hattori M."/>
            <person name="Ohkuma M."/>
        </authorList>
    </citation>
    <scope>NUCLEOTIDE SEQUENCE [LARGE SCALE GENOMIC DNA]</scope>
    <source>
        <strain evidence="1">JCM 14108</strain>
    </source>
</reference>